<proteinExistence type="inferred from homology"/>
<evidence type="ECO:0000313" key="6">
    <source>
        <dbReference type="Proteomes" id="UP001470230"/>
    </source>
</evidence>
<feature type="transmembrane region" description="Helical" evidence="3">
    <location>
        <begin position="102"/>
        <end position="125"/>
    </location>
</feature>
<dbReference type="InterPro" id="IPR000073">
    <property type="entry name" value="AB_hydrolase_1"/>
</dbReference>
<dbReference type="Gene3D" id="3.40.50.1820">
    <property type="entry name" value="alpha/beta hydrolase"/>
    <property type="match status" value="1"/>
</dbReference>
<keyword evidence="3" id="KW-1133">Transmembrane helix</keyword>
<name>A0ABR2H217_9EUKA</name>
<evidence type="ECO:0000313" key="5">
    <source>
        <dbReference type="EMBL" id="KAK8840249.1"/>
    </source>
</evidence>
<keyword evidence="6" id="KW-1185">Reference proteome</keyword>
<dbReference type="SUPFAM" id="SSF53474">
    <property type="entry name" value="alpha/beta-Hydrolases"/>
    <property type="match status" value="1"/>
</dbReference>
<feature type="domain" description="AB hydrolase-1" evidence="4">
    <location>
        <begin position="163"/>
        <end position="418"/>
    </location>
</feature>
<protein>
    <recommendedName>
        <fullName evidence="4">AB hydrolase-1 domain-containing protein</fullName>
    </recommendedName>
</protein>
<dbReference type="InterPro" id="IPR029058">
    <property type="entry name" value="AB_hydrolase_fold"/>
</dbReference>
<comment type="similarity">
    <text evidence="1">Belongs to the peptidase S33 family.</text>
</comment>
<reference evidence="5 6" key="1">
    <citation type="submission" date="2024-04" db="EMBL/GenBank/DDBJ databases">
        <title>Tritrichomonas musculus Genome.</title>
        <authorList>
            <person name="Alves-Ferreira E."/>
            <person name="Grigg M."/>
            <person name="Lorenzi H."/>
            <person name="Galac M."/>
        </authorList>
    </citation>
    <scope>NUCLEOTIDE SEQUENCE [LARGE SCALE GENOMIC DNA]</scope>
    <source>
        <strain evidence="5 6">EAF2021</strain>
    </source>
</reference>
<gene>
    <name evidence="5" type="ORF">M9Y10_031194</name>
</gene>
<dbReference type="InterPro" id="IPR050266">
    <property type="entry name" value="AB_hydrolase_sf"/>
</dbReference>
<keyword evidence="3" id="KW-0472">Membrane</keyword>
<keyword evidence="3" id="KW-0812">Transmembrane</keyword>
<organism evidence="5 6">
    <name type="scientific">Tritrichomonas musculus</name>
    <dbReference type="NCBI Taxonomy" id="1915356"/>
    <lineage>
        <taxon>Eukaryota</taxon>
        <taxon>Metamonada</taxon>
        <taxon>Parabasalia</taxon>
        <taxon>Tritrichomonadida</taxon>
        <taxon>Tritrichomonadidae</taxon>
        <taxon>Tritrichomonas</taxon>
    </lineage>
</organism>
<feature type="transmembrane region" description="Helical" evidence="3">
    <location>
        <begin position="66"/>
        <end position="90"/>
    </location>
</feature>
<accession>A0ABR2H217</accession>
<dbReference type="PRINTS" id="PR00793">
    <property type="entry name" value="PROAMNOPTASE"/>
</dbReference>
<feature type="transmembrane region" description="Helical" evidence="3">
    <location>
        <begin position="35"/>
        <end position="60"/>
    </location>
</feature>
<evidence type="ECO:0000256" key="2">
    <source>
        <dbReference type="ARBA" id="ARBA00022801"/>
    </source>
</evidence>
<dbReference type="PANTHER" id="PTHR43798">
    <property type="entry name" value="MONOACYLGLYCEROL LIPASE"/>
    <property type="match status" value="1"/>
</dbReference>
<evidence type="ECO:0000256" key="1">
    <source>
        <dbReference type="ARBA" id="ARBA00010088"/>
    </source>
</evidence>
<sequence>MKDLSKETTDSSSGTLLTPINEGSSKCCNCCRKTIGIILIIFAIILGFYISSAAMMGAAGSSKSPFVGFLVQLLISFAITCGVSFLGLLVTRFLYPYKLKALYFSLIIFGVCYIITLSLYLAMFYKKVANMTEYTNIPSGYWNLSTGSRIAYYEYGADAKEKYPFMIIHGGPGAPVLGKEHFVDELAKLGYKSYQYDQLGGGRSSRLKDCTKYTLARQVDDLEEIRKTLNVEKINIICHSFGGTLSSNYIAKYPNRVDNCIFISPGSIWSGDKSVIKLTTEGSKDQQKILMKNTRYFLSQALSMMFPPKGLSVMMKEKDLDNLFIQFHDGLNMQAGSGKFYNTKGAGYGLWVNVMTGRDSNKMESPYEKLADFTGKSLVVKGQFDYISFDVTVQYRDLIPNSLLITIDGMGHSIVLEHEEEIWQNIEAFLKTGKPIKQPYTGDNDPWQ</sequence>
<dbReference type="EMBL" id="JAPFFF010000048">
    <property type="protein sequence ID" value="KAK8840249.1"/>
    <property type="molecule type" value="Genomic_DNA"/>
</dbReference>
<dbReference type="Proteomes" id="UP001470230">
    <property type="component" value="Unassembled WGS sequence"/>
</dbReference>
<keyword evidence="2" id="KW-0378">Hydrolase</keyword>
<dbReference type="PANTHER" id="PTHR43798:SF33">
    <property type="entry name" value="HYDROLASE, PUTATIVE (AFU_ORTHOLOGUE AFUA_2G14860)-RELATED"/>
    <property type="match status" value="1"/>
</dbReference>
<dbReference type="InterPro" id="IPR002410">
    <property type="entry name" value="Peptidase_S33"/>
</dbReference>
<evidence type="ECO:0000259" key="4">
    <source>
        <dbReference type="Pfam" id="PF00561"/>
    </source>
</evidence>
<evidence type="ECO:0000256" key="3">
    <source>
        <dbReference type="SAM" id="Phobius"/>
    </source>
</evidence>
<comment type="caution">
    <text evidence="5">The sequence shown here is derived from an EMBL/GenBank/DDBJ whole genome shotgun (WGS) entry which is preliminary data.</text>
</comment>
<dbReference type="Pfam" id="PF00561">
    <property type="entry name" value="Abhydrolase_1"/>
    <property type="match status" value="1"/>
</dbReference>